<keyword evidence="1" id="KW-0808">Transferase</keyword>
<dbReference type="InterPro" id="IPR000073">
    <property type="entry name" value="AB_hydrolase_1"/>
</dbReference>
<dbReference type="EMBL" id="UINC01026349">
    <property type="protein sequence ID" value="SVB03635.1"/>
    <property type="molecule type" value="Genomic_DNA"/>
</dbReference>
<reference evidence="3" key="1">
    <citation type="submission" date="2018-05" db="EMBL/GenBank/DDBJ databases">
        <authorList>
            <person name="Lanie J.A."/>
            <person name="Ng W.-L."/>
            <person name="Kazmierczak K.M."/>
            <person name="Andrzejewski T.M."/>
            <person name="Davidsen T.M."/>
            <person name="Wayne K.J."/>
            <person name="Tettelin H."/>
            <person name="Glass J.I."/>
            <person name="Rusch D."/>
            <person name="Podicherti R."/>
            <person name="Tsui H.-C.T."/>
            <person name="Winkler M.E."/>
        </authorList>
    </citation>
    <scope>NUCLEOTIDE SEQUENCE</scope>
</reference>
<dbReference type="NCBIfam" id="NF001209">
    <property type="entry name" value="PRK00175.1"/>
    <property type="match status" value="1"/>
</dbReference>
<dbReference type="InterPro" id="IPR029058">
    <property type="entry name" value="AB_hydrolase_fold"/>
</dbReference>
<dbReference type="PANTHER" id="PTHR32268:SF11">
    <property type="entry name" value="HOMOSERINE O-ACETYLTRANSFERASE"/>
    <property type="match status" value="1"/>
</dbReference>
<accession>A0A382AQ22</accession>
<evidence type="ECO:0000259" key="2">
    <source>
        <dbReference type="Pfam" id="PF00561"/>
    </source>
</evidence>
<gene>
    <name evidence="3" type="ORF">METZ01_LOCUS156489</name>
</gene>
<sequence>MTHNVMTFSEFALENGRTLKDVPVAYKTWGKLNETADNVIVVCHSLTSNCDVESWWAPLIGPGKALDTEQYFVLCANAMGSPYGTVSPLSVDPLTETHYGLNFPIPTIRDTVNLHKKLLDKLGVKRIAFPIGGSMGGMQVLEWGFYDDFVLALAPIGVGGRHSAWCIGWSEAQRQAIYQDPAWNNGSYPLGGGPSEGLSIARMIAMISYRSFHSFQEKFGRTTVDKEKEERFSVELYLHHQGGKLVDRFDANCYLRLTESMDSHDVSRGRGNYSEVLSKIRQPTLVIGIDSDILYPLDEQKELSTYLPNATLEVLVSDHGHDSFLIETETVNRIVTAWRQTIVEPLLRKNR</sequence>
<feature type="domain" description="AB hydrolase-1" evidence="2">
    <location>
        <begin position="38"/>
        <end position="326"/>
    </location>
</feature>
<name>A0A382AQ22_9ZZZZ</name>
<dbReference type="AlphaFoldDB" id="A0A382AQ22"/>
<dbReference type="GO" id="GO:0009086">
    <property type="term" value="P:methionine biosynthetic process"/>
    <property type="evidence" value="ECO:0007669"/>
    <property type="project" value="TreeGrafter"/>
</dbReference>
<evidence type="ECO:0000256" key="1">
    <source>
        <dbReference type="ARBA" id="ARBA00022679"/>
    </source>
</evidence>
<dbReference type="Gene3D" id="3.40.50.1820">
    <property type="entry name" value="alpha/beta hydrolase"/>
    <property type="match status" value="1"/>
</dbReference>
<dbReference type="PANTHER" id="PTHR32268">
    <property type="entry name" value="HOMOSERINE O-ACETYLTRANSFERASE"/>
    <property type="match status" value="1"/>
</dbReference>
<dbReference type="SUPFAM" id="SSF53474">
    <property type="entry name" value="alpha/beta-Hydrolases"/>
    <property type="match status" value="1"/>
</dbReference>
<proteinExistence type="inferred from homology"/>
<protein>
    <recommendedName>
        <fullName evidence="2">AB hydrolase-1 domain-containing protein</fullName>
    </recommendedName>
</protein>
<dbReference type="GO" id="GO:0009092">
    <property type="term" value="P:homoserine metabolic process"/>
    <property type="evidence" value="ECO:0007669"/>
    <property type="project" value="TreeGrafter"/>
</dbReference>
<dbReference type="PIRSF" id="PIRSF000443">
    <property type="entry name" value="Homoser_Ac_trans"/>
    <property type="match status" value="1"/>
</dbReference>
<organism evidence="3">
    <name type="scientific">marine metagenome</name>
    <dbReference type="NCBI Taxonomy" id="408172"/>
    <lineage>
        <taxon>unclassified sequences</taxon>
        <taxon>metagenomes</taxon>
        <taxon>ecological metagenomes</taxon>
    </lineage>
</organism>
<dbReference type="Pfam" id="PF00561">
    <property type="entry name" value="Abhydrolase_1"/>
    <property type="match status" value="1"/>
</dbReference>
<dbReference type="HAMAP" id="MF_00296">
    <property type="entry name" value="MetX_acyltransf"/>
    <property type="match status" value="1"/>
</dbReference>
<dbReference type="InterPro" id="IPR008220">
    <property type="entry name" value="HAT_MetX-like"/>
</dbReference>
<dbReference type="NCBIfam" id="TIGR01392">
    <property type="entry name" value="homoserO_Ac_trn"/>
    <property type="match status" value="1"/>
</dbReference>
<dbReference type="GO" id="GO:0004414">
    <property type="term" value="F:homoserine O-acetyltransferase activity"/>
    <property type="evidence" value="ECO:0007669"/>
    <property type="project" value="TreeGrafter"/>
</dbReference>
<evidence type="ECO:0000313" key="3">
    <source>
        <dbReference type="EMBL" id="SVB03635.1"/>
    </source>
</evidence>